<organism evidence="1 2">
    <name type="scientific">Athelia psychrophila</name>
    <dbReference type="NCBI Taxonomy" id="1759441"/>
    <lineage>
        <taxon>Eukaryota</taxon>
        <taxon>Fungi</taxon>
        <taxon>Dikarya</taxon>
        <taxon>Basidiomycota</taxon>
        <taxon>Agaricomycotina</taxon>
        <taxon>Agaricomycetes</taxon>
        <taxon>Agaricomycetidae</taxon>
        <taxon>Atheliales</taxon>
        <taxon>Atheliaceae</taxon>
        <taxon>Athelia</taxon>
    </lineage>
</organism>
<evidence type="ECO:0000313" key="2">
    <source>
        <dbReference type="Proteomes" id="UP000076532"/>
    </source>
</evidence>
<accession>A0A166T4G9</accession>
<reference evidence="1 2" key="1">
    <citation type="journal article" date="2016" name="Mol. Biol. Evol.">
        <title>Comparative Genomics of Early-Diverging Mushroom-Forming Fungi Provides Insights into the Origins of Lignocellulose Decay Capabilities.</title>
        <authorList>
            <person name="Nagy L.G."/>
            <person name="Riley R."/>
            <person name="Tritt A."/>
            <person name="Adam C."/>
            <person name="Daum C."/>
            <person name="Floudas D."/>
            <person name="Sun H."/>
            <person name="Yadav J.S."/>
            <person name="Pangilinan J."/>
            <person name="Larsson K.H."/>
            <person name="Matsuura K."/>
            <person name="Barry K."/>
            <person name="Labutti K."/>
            <person name="Kuo R."/>
            <person name="Ohm R.A."/>
            <person name="Bhattacharya S.S."/>
            <person name="Shirouzu T."/>
            <person name="Yoshinaga Y."/>
            <person name="Martin F.M."/>
            <person name="Grigoriev I.V."/>
            <person name="Hibbett D.S."/>
        </authorList>
    </citation>
    <scope>NUCLEOTIDE SEQUENCE [LARGE SCALE GENOMIC DNA]</scope>
    <source>
        <strain evidence="1 2">CBS 109695</strain>
    </source>
</reference>
<evidence type="ECO:0000313" key="1">
    <source>
        <dbReference type="EMBL" id="KZP30175.1"/>
    </source>
</evidence>
<keyword evidence="2" id="KW-1185">Reference proteome</keyword>
<proteinExistence type="predicted"/>
<protein>
    <submittedName>
        <fullName evidence="1">Uncharacterized protein</fullName>
    </submittedName>
</protein>
<sequence length="70" mass="7385">RFGRAGVLEADIPDENGSGWEGWVASSTAITLCTCRVTAVALNNLQSSLFSGVKDQDGCEGIRVNGRKLS</sequence>
<dbReference type="Proteomes" id="UP000076532">
    <property type="component" value="Unassembled WGS sequence"/>
</dbReference>
<dbReference type="AlphaFoldDB" id="A0A166T4G9"/>
<dbReference type="EMBL" id="KV417495">
    <property type="protein sequence ID" value="KZP30175.1"/>
    <property type="molecule type" value="Genomic_DNA"/>
</dbReference>
<feature type="non-terminal residue" evidence="1">
    <location>
        <position position="1"/>
    </location>
</feature>
<gene>
    <name evidence="1" type="ORF">FIBSPDRAFT_850918</name>
</gene>
<name>A0A166T4G9_9AGAM</name>